<dbReference type="RefSeq" id="WP_353540438.1">
    <property type="nucleotide sequence ID" value="NZ_BAABRN010000001.1"/>
</dbReference>
<evidence type="ECO:0000313" key="1">
    <source>
        <dbReference type="EMBL" id="GAA5500453.1"/>
    </source>
</evidence>
<keyword evidence="2" id="KW-1185">Reference proteome</keyword>
<comment type="caution">
    <text evidence="1">The sequence shown here is derived from an EMBL/GenBank/DDBJ whole genome shotgun (WGS) entry which is preliminary data.</text>
</comment>
<accession>A0ABP9VB08</accession>
<dbReference type="Proteomes" id="UP001458946">
    <property type="component" value="Unassembled WGS sequence"/>
</dbReference>
<proteinExistence type="predicted"/>
<gene>
    <name evidence="1" type="ORF">Dxin01_00174</name>
</gene>
<organism evidence="1 2">
    <name type="scientific">Deinococcus xinjiangensis</name>
    <dbReference type="NCBI Taxonomy" id="457454"/>
    <lineage>
        <taxon>Bacteria</taxon>
        <taxon>Thermotogati</taxon>
        <taxon>Deinococcota</taxon>
        <taxon>Deinococci</taxon>
        <taxon>Deinococcales</taxon>
        <taxon>Deinococcaceae</taxon>
        <taxon>Deinococcus</taxon>
    </lineage>
</organism>
<name>A0ABP9VB08_9DEIO</name>
<protein>
    <submittedName>
        <fullName evidence="1">Uncharacterized protein</fullName>
    </submittedName>
</protein>
<evidence type="ECO:0000313" key="2">
    <source>
        <dbReference type="Proteomes" id="UP001458946"/>
    </source>
</evidence>
<dbReference type="EMBL" id="BAABRN010000001">
    <property type="protein sequence ID" value="GAA5500453.1"/>
    <property type="molecule type" value="Genomic_DNA"/>
</dbReference>
<reference evidence="1 2" key="1">
    <citation type="submission" date="2024-02" db="EMBL/GenBank/DDBJ databases">
        <title>Deinococcus xinjiangensis NBRC 107630.</title>
        <authorList>
            <person name="Ichikawa N."/>
            <person name="Katano-Makiyama Y."/>
            <person name="Hidaka K."/>
        </authorList>
    </citation>
    <scope>NUCLEOTIDE SEQUENCE [LARGE SCALE GENOMIC DNA]</scope>
    <source>
        <strain evidence="1 2">NBRC 107630</strain>
    </source>
</reference>
<sequence length="176" mass="19226">MSHANPYQIKWTVEKYSTGGLAIPSLTELEGDLKPYERVEIDSNMMLNQGRDLLNNMLMGSGSPTPLSAANALVHVGNSSLAEAKTQTELQAAGVYNDTSGTPMKWKKGMESGFPQVVNGAIRYKARFLSAEANFAWNEFGVSNGTLLFNRKVASPSIGTKTVEDEWVFSVELNFV</sequence>